<dbReference type="PANTHER" id="PTHR11096">
    <property type="entry name" value="RNA 3' TERMINAL PHOSPHATE CYCLASE"/>
    <property type="match status" value="1"/>
</dbReference>
<keyword evidence="4" id="KW-0539">Nucleus</keyword>
<evidence type="ECO:0000259" key="6">
    <source>
        <dbReference type="Pfam" id="PF01137"/>
    </source>
</evidence>
<dbReference type="EMBL" id="KE361648">
    <property type="protein sequence ID" value="EPQ26027.1"/>
    <property type="molecule type" value="Genomic_DNA"/>
</dbReference>
<evidence type="ECO:0000256" key="1">
    <source>
        <dbReference type="ARBA" id="ARBA00004604"/>
    </source>
</evidence>
<dbReference type="Pfam" id="PF01137">
    <property type="entry name" value="RTC"/>
    <property type="match status" value="1"/>
</dbReference>
<dbReference type="InterPro" id="IPR013792">
    <property type="entry name" value="RNA3'P_cycl/enolpyr_Trfase_a/b"/>
</dbReference>
<comment type="similarity">
    <text evidence="2">Belongs to the RNA 3'-terminal cyclase family. Type 2 subfamily.</text>
</comment>
<evidence type="ECO:0000256" key="4">
    <source>
        <dbReference type="ARBA" id="ARBA00023242"/>
    </source>
</evidence>
<dbReference type="CDD" id="cd00875">
    <property type="entry name" value="RNA_Cyclase_Class_I"/>
    <property type="match status" value="1"/>
</dbReference>
<dbReference type="Proteomes" id="UP000053664">
    <property type="component" value="Unassembled WGS sequence"/>
</dbReference>
<dbReference type="PROSITE" id="PS01287">
    <property type="entry name" value="RTC"/>
    <property type="match status" value="1"/>
</dbReference>
<dbReference type="NCBIfam" id="TIGR03400">
    <property type="entry name" value="18S_RNA_Rcl1p"/>
    <property type="match status" value="1"/>
</dbReference>
<dbReference type="InterPro" id="IPR013791">
    <property type="entry name" value="RNA3'-term_phos_cycl_insert"/>
</dbReference>
<gene>
    <name evidence="8" type="ORF">PFL1_06480</name>
</gene>
<dbReference type="InterPro" id="IPR023797">
    <property type="entry name" value="RNA3'_phos_cyclase_dom"/>
</dbReference>
<evidence type="ECO:0000256" key="2">
    <source>
        <dbReference type="ARBA" id="ARBA00007089"/>
    </source>
</evidence>
<feature type="domain" description="RNA 3'-terminal phosphate cyclase insert" evidence="7">
    <location>
        <begin position="200"/>
        <end position="306"/>
    </location>
</feature>
<dbReference type="PANTHER" id="PTHR11096:SF1">
    <property type="entry name" value="RNA 3'-TERMINAL PHOSPHATE CYCLASE-LIKE PROTEIN"/>
    <property type="match status" value="1"/>
</dbReference>
<dbReference type="InterPro" id="IPR036553">
    <property type="entry name" value="RPTC_insert"/>
</dbReference>
<dbReference type="GO" id="GO:0000479">
    <property type="term" value="P:endonucleolytic cleavage of tricistronic rRNA transcript (SSU-rRNA, 5.8S rRNA, LSU-rRNA)"/>
    <property type="evidence" value="ECO:0007669"/>
    <property type="project" value="TreeGrafter"/>
</dbReference>
<dbReference type="InterPro" id="IPR020719">
    <property type="entry name" value="RNA3'_term_phos_cycl-like_CS"/>
</dbReference>
<comment type="subcellular location">
    <subcellularLocation>
        <location evidence="1">Nucleus</location>
        <location evidence="1">Nucleolus</location>
    </subcellularLocation>
</comment>
<feature type="region of interest" description="Disordered" evidence="5">
    <location>
        <begin position="361"/>
        <end position="396"/>
    </location>
</feature>
<protein>
    <recommendedName>
        <fullName evidence="10">18S rRNA biogenesis protein RCL1</fullName>
    </recommendedName>
</protein>
<sequence>MPSTTASNPTPVEKSRLLRFTGHSYFRQRLVLSLLSGRPVRIDSIRSDASSPGLCDFEASFLRLIEKVTNGSHVEISYTGTSVLLRPGVIAGGNVSHDCPTSRSVGYFAEWIMVLAPFAKKELSLTLRGLTARQGDLGVDTLRTVTLPHLSLFLPLDTLSTLSSALELRILKRGSPPLGGGEIHLRCPTLAHLSTLNFIAPGRIKKIRGIANATRVSPQMANRMIDHARSILQRYIPDLYLFADVYRGDDSGKSPGFGLSLVASSTTGAIYSSEAISRPSNQETGEEALTPEDVAALAARQLLEEVAKRGCIDPAHQPMVLTLMALGPQDVARCRMGKLTPNAIQTMRDIKEGLGVTFKVKRVQDEDQTSAQQDDDDDEEEEDEDEADNHPKRIVPEEIMVSCVGINFRGFKKVA</sequence>
<dbReference type="GeneID" id="19320556"/>
<evidence type="ECO:0000313" key="8">
    <source>
        <dbReference type="EMBL" id="EPQ26027.1"/>
    </source>
</evidence>
<dbReference type="HOGENOM" id="CLU_027882_1_0_1"/>
<evidence type="ECO:0000259" key="7">
    <source>
        <dbReference type="Pfam" id="PF05189"/>
    </source>
</evidence>
<dbReference type="InterPro" id="IPR016443">
    <property type="entry name" value="RNA3'_term_phos_cyc_type_2"/>
</dbReference>
<feature type="compositionally biased region" description="Acidic residues" evidence="5">
    <location>
        <begin position="373"/>
        <end position="387"/>
    </location>
</feature>
<dbReference type="FunFam" id="3.30.360.20:FF:000001">
    <property type="entry name" value="RNA terminal phosphate cyclase-like 1"/>
    <property type="match status" value="1"/>
</dbReference>
<keyword evidence="3" id="KW-0690">Ribosome biogenesis</keyword>
<dbReference type="GO" id="GO:0005730">
    <property type="term" value="C:nucleolus"/>
    <property type="evidence" value="ECO:0007669"/>
    <property type="project" value="UniProtKB-SubCell"/>
</dbReference>
<dbReference type="KEGG" id="pfp:PFL1_06480"/>
<dbReference type="Gene3D" id="3.65.10.20">
    <property type="entry name" value="RNA 3'-terminal phosphate cyclase domain"/>
    <property type="match status" value="1"/>
</dbReference>
<evidence type="ECO:0008006" key="10">
    <source>
        <dbReference type="Google" id="ProtNLM"/>
    </source>
</evidence>
<reference evidence="8 9" key="1">
    <citation type="journal article" date="2013" name="Plant Cell">
        <title>The transition from a phytopathogenic smut ancestor to an anamorphic biocontrol agent deciphered by comparative whole-genome analysis.</title>
        <authorList>
            <person name="Lefebvre F."/>
            <person name="Joly D.L."/>
            <person name="Labbe C."/>
            <person name="Teichmann B."/>
            <person name="Linning R."/>
            <person name="Belzile F."/>
            <person name="Bakkeren G."/>
            <person name="Belanger R.R."/>
        </authorList>
    </citation>
    <scope>NUCLEOTIDE SEQUENCE [LARGE SCALE GENOMIC DNA]</scope>
    <source>
        <strain evidence="8 9">PF-1</strain>
    </source>
</reference>
<dbReference type="GO" id="GO:0004521">
    <property type="term" value="F:RNA endonuclease activity"/>
    <property type="evidence" value="ECO:0007669"/>
    <property type="project" value="TreeGrafter"/>
</dbReference>
<evidence type="ECO:0000256" key="3">
    <source>
        <dbReference type="ARBA" id="ARBA00022517"/>
    </source>
</evidence>
<dbReference type="OrthoDB" id="1911237at2759"/>
<dbReference type="eggNOG" id="KOG3980">
    <property type="taxonomic scope" value="Eukaryota"/>
</dbReference>
<dbReference type="SUPFAM" id="SSF55205">
    <property type="entry name" value="EPT/RTPC-like"/>
    <property type="match status" value="1"/>
</dbReference>
<dbReference type="InterPro" id="IPR037136">
    <property type="entry name" value="RNA3'_phos_cyclase_dom_sf"/>
</dbReference>
<accession>A0A061H0W0</accession>
<proteinExistence type="inferred from homology"/>
<feature type="domain" description="RNA 3'-terminal phosphate cyclase" evidence="6">
    <location>
        <begin position="19"/>
        <end position="360"/>
    </location>
</feature>
<dbReference type="Pfam" id="PF05189">
    <property type="entry name" value="RTC_insert"/>
    <property type="match status" value="1"/>
</dbReference>
<evidence type="ECO:0000313" key="9">
    <source>
        <dbReference type="Proteomes" id="UP000053664"/>
    </source>
</evidence>
<evidence type="ECO:0000256" key="5">
    <source>
        <dbReference type="SAM" id="MobiDB-lite"/>
    </source>
</evidence>
<dbReference type="AlphaFoldDB" id="A0A061H0W0"/>
<dbReference type="InterPro" id="IPR000228">
    <property type="entry name" value="RNA3'_term_phos_cyc"/>
</dbReference>
<dbReference type="Gene3D" id="3.30.360.20">
    <property type="entry name" value="RNA 3'-terminal phosphate cyclase, insert domain"/>
    <property type="match status" value="1"/>
</dbReference>
<organism evidence="8 9">
    <name type="scientific">Pseudozyma flocculosa PF-1</name>
    <dbReference type="NCBI Taxonomy" id="1277687"/>
    <lineage>
        <taxon>Eukaryota</taxon>
        <taxon>Fungi</taxon>
        <taxon>Dikarya</taxon>
        <taxon>Basidiomycota</taxon>
        <taxon>Ustilaginomycotina</taxon>
        <taxon>Ustilaginomycetes</taxon>
        <taxon>Ustilaginales</taxon>
        <taxon>Ustilaginaceae</taxon>
        <taxon>Pseudozyma</taxon>
    </lineage>
</organism>
<dbReference type="RefSeq" id="XP_007882212.1">
    <property type="nucleotide sequence ID" value="XM_007884021.1"/>
</dbReference>
<name>A0A061H0W0_9BASI</name>